<evidence type="ECO:0000256" key="6">
    <source>
        <dbReference type="ARBA" id="ARBA00034078"/>
    </source>
</evidence>
<dbReference type="Proteomes" id="UP000241912">
    <property type="component" value="Unassembled WGS sequence"/>
</dbReference>
<dbReference type="PANTHER" id="PTHR10371:SF3">
    <property type="entry name" value="NADH DEHYDROGENASE [UBIQUINONE] FLAVOPROTEIN 2, MITOCHONDRIAL"/>
    <property type="match status" value="1"/>
</dbReference>
<accession>A0A2P7NU94</accession>
<evidence type="ECO:0000256" key="5">
    <source>
        <dbReference type="ARBA" id="ARBA00023014"/>
    </source>
</evidence>
<dbReference type="InterPro" id="IPR042128">
    <property type="entry name" value="NuoE_dom"/>
</dbReference>
<evidence type="ECO:0000259" key="8">
    <source>
        <dbReference type="PROSITE" id="PS50814"/>
    </source>
</evidence>
<keyword evidence="3 7" id="KW-0479">Metal-binding</keyword>
<keyword evidence="10" id="KW-1185">Reference proteome</keyword>
<dbReference type="Gene3D" id="3.40.30.10">
    <property type="entry name" value="Glutaredoxin"/>
    <property type="match status" value="1"/>
</dbReference>
<evidence type="ECO:0000256" key="3">
    <source>
        <dbReference type="ARBA" id="ARBA00022723"/>
    </source>
</evidence>
<dbReference type="InterPro" id="IPR041921">
    <property type="entry name" value="NuoE_N"/>
</dbReference>
<protein>
    <submittedName>
        <fullName evidence="9">NADH-quinone oxidoreductase subunit E</fullName>
    </submittedName>
</protein>
<dbReference type="InterPro" id="IPR002023">
    <property type="entry name" value="NuoE-like"/>
</dbReference>
<dbReference type="PROSITE" id="PS50814">
    <property type="entry name" value="WIF"/>
    <property type="match status" value="1"/>
</dbReference>
<sequence>MSWPTLIARGITNMNNSLKELQENLLHLPPTDPKRRAAAIPAMQALQAELGCLDDAAIERIAQITGLSTTEAEELATFYSLIYRRPVGRHIVRICDSVCCSMRGADQLLIAAEKYIRTPLGTVTPNGALTVLPGICLGLCDKAPAALVDGEALGPLNNVSLEALLQRILQEN</sequence>
<keyword evidence="4 7" id="KW-0408">Iron</keyword>
<feature type="binding site" evidence="7">
    <location>
        <position position="100"/>
    </location>
    <ligand>
        <name>[2Fe-2S] cluster</name>
        <dbReference type="ChEBI" id="CHEBI:190135"/>
    </ligand>
</feature>
<feature type="binding site" evidence="7">
    <location>
        <position position="140"/>
    </location>
    <ligand>
        <name>[2Fe-2S] cluster</name>
        <dbReference type="ChEBI" id="CHEBI:190135"/>
    </ligand>
</feature>
<dbReference type="EMBL" id="PXXU01000029">
    <property type="protein sequence ID" value="PSJ17040.1"/>
    <property type="molecule type" value="Genomic_DNA"/>
</dbReference>
<evidence type="ECO:0000313" key="10">
    <source>
        <dbReference type="Proteomes" id="UP000241912"/>
    </source>
</evidence>
<dbReference type="GO" id="GO:0003954">
    <property type="term" value="F:NADH dehydrogenase activity"/>
    <property type="evidence" value="ECO:0007669"/>
    <property type="project" value="TreeGrafter"/>
</dbReference>
<organism evidence="9 10">
    <name type="scientific">Nitrosomonas supralitoralis</name>
    <dbReference type="NCBI Taxonomy" id="2116706"/>
    <lineage>
        <taxon>Bacteria</taxon>
        <taxon>Pseudomonadati</taxon>
        <taxon>Pseudomonadota</taxon>
        <taxon>Betaproteobacteria</taxon>
        <taxon>Nitrosomonadales</taxon>
        <taxon>Nitrosomonadaceae</taxon>
        <taxon>Nitrosomonas</taxon>
    </lineage>
</organism>
<dbReference type="PIRSF" id="PIRSF000216">
    <property type="entry name" value="NADH_DH_24kDa"/>
    <property type="match status" value="1"/>
</dbReference>
<comment type="cofactor">
    <cofactor evidence="6">
        <name>[2Fe-2S] cluster</name>
        <dbReference type="ChEBI" id="CHEBI:190135"/>
    </cofactor>
</comment>
<keyword evidence="5 7" id="KW-0411">Iron-sulfur</keyword>
<dbReference type="GO" id="GO:0051537">
    <property type="term" value="F:2 iron, 2 sulfur cluster binding"/>
    <property type="evidence" value="ECO:0007669"/>
    <property type="project" value="UniProtKB-KW"/>
</dbReference>
<evidence type="ECO:0000313" key="9">
    <source>
        <dbReference type="EMBL" id="PSJ17040.1"/>
    </source>
</evidence>
<proteinExistence type="inferred from homology"/>
<dbReference type="PANTHER" id="PTHR10371">
    <property type="entry name" value="NADH DEHYDROGENASE UBIQUINONE FLAVOPROTEIN 2, MITOCHONDRIAL"/>
    <property type="match status" value="1"/>
</dbReference>
<evidence type="ECO:0000256" key="2">
    <source>
        <dbReference type="ARBA" id="ARBA00022714"/>
    </source>
</evidence>
<dbReference type="SUPFAM" id="SSF52833">
    <property type="entry name" value="Thioredoxin-like"/>
    <property type="match status" value="1"/>
</dbReference>
<comment type="similarity">
    <text evidence="1">Belongs to the complex I 24 kDa subunit family.</text>
</comment>
<comment type="caution">
    <text evidence="9">The sequence shown here is derived from an EMBL/GenBank/DDBJ whole genome shotgun (WGS) entry which is preliminary data.</text>
</comment>
<dbReference type="CDD" id="cd03064">
    <property type="entry name" value="TRX_Fd_NuoE"/>
    <property type="match status" value="1"/>
</dbReference>
<keyword evidence="2 7" id="KW-0001">2Fe-2S</keyword>
<feature type="binding site" evidence="7">
    <location>
        <position position="95"/>
    </location>
    <ligand>
        <name>[2Fe-2S] cluster</name>
        <dbReference type="ChEBI" id="CHEBI:190135"/>
    </ligand>
</feature>
<dbReference type="InterPro" id="IPR003306">
    <property type="entry name" value="WIF"/>
</dbReference>
<dbReference type="Pfam" id="PF01257">
    <property type="entry name" value="2Fe-2S_thioredx"/>
    <property type="match status" value="1"/>
</dbReference>
<dbReference type="GO" id="GO:0046872">
    <property type="term" value="F:metal ion binding"/>
    <property type="evidence" value="ECO:0007669"/>
    <property type="project" value="UniProtKB-KW"/>
</dbReference>
<gene>
    <name evidence="9" type="ORF">C7H79_10285</name>
</gene>
<evidence type="ECO:0000256" key="1">
    <source>
        <dbReference type="ARBA" id="ARBA00010643"/>
    </source>
</evidence>
<feature type="binding site" evidence="7">
    <location>
        <position position="136"/>
    </location>
    <ligand>
        <name>[2Fe-2S] cluster</name>
        <dbReference type="ChEBI" id="CHEBI:190135"/>
    </ligand>
</feature>
<dbReference type="AlphaFoldDB" id="A0A2P7NU94"/>
<feature type="domain" description="WIF" evidence="8">
    <location>
        <begin position="1"/>
        <end position="95"/>
    </location>
</feature>
<name>A0A2P7NU94_9PROT</name>
<dbReference type="OrthoDB" id="9807941at2"/>
<reference evidence="9 10" key="1">
    <citation type="submission" date="2018-03" db="EMBL/GenBank/DDBJ databases">
        <title>Draft genome of Nitrosomonas supralitoralis APG5.</title>
        <authorList>
            <person name="Urakawa H."/>
            <person name="Lopez J.V."/>
        </authorList>
    </citation>
    <scope>NUCLEOTIDE SEQUENCE [LARGE SCALE GENOMIC DNA]</scope>
    <source>
        <strain evidence="9 10">APG5</strain>
    </source>
</reference>
<dbReference type="Gene3D" id="1.10.10.1590">
    <property type="entry name" value="NADH-quinone oxidoreductase subunit E"/>
    <property type="match status" value="1"/>
</dbReference>
<dbReference type="InterPro" id="IPR036249">
    <property type="entry name" value="Thioredoxin-like_sf"/>
</dbReference>
<evidence type="ECO:0000256" key="4">
    <source>
        <dbReference type="ARBA" id="ARBA00023004"/>
    </source>
</evidence>
<comment type="cofactor">
    <cofactor evidence="7">
        <name>[2Fe-2S] cluster</name>
        <dbReference type="ChEBI" id="CHEBI:190135"/>
    </cofactor>
    <text evidence="7">Binds 1 [2Fe-2S] cluster.</text>
</comment>
<evidence type="ECO:0000256" key="7">
    <source>
        <dbReference type="PIRSR" id="PIRSR000216-1"/>
    </source>
</evidence>